<keyword evidence="1" id="KW-0238">DNA-binding</keyword>
<reference evidence="4" key="3">
    <citation type="submission" date="2024-03" db="EMBL/GenBank/DDBJ databases">
        <title>The Genome Sequence of Enterococcus sp. DIV0238c.</title>
        <authorList>
            <consortium name="The Broad Institute Genomics Platform"/>
            <consortium name="The Broad Institute Microbial Omics Core"/>
            <consortium name="The Broad Institute Genomic Center for Infectious Diseases"/>
            <person name="Earl A."/>
            <person name="Manson A."/>
            <person name="Gilmore M."/>
            <person name="Schwartman J."/>
            <person name="Shea T."/>
            <person name="Abouelleil A."/>
            <person name="Cao P."/>
            <person name="Chapman S."/>
            <person name="Cusick C."/>
            <person name="Young S."/>
            <person name="Neafsey D."/>
            <person name="Nusbaum C."/>
            <person name="Birren B."/>
        </authorList>
    </citation>
    <scope>NUCLEOTIDE SEQUENCE</scope>
    <source>
        <strain evidence="4">9D6_DIV0238</strain>
    </source>
</reference>
<protein>
    <recommendedName>
        <fullName evidence="2">HTH cro/C1-type domain-containing protein</fullName>
    </recommendedName>
</protein>
<dbReference type="EMBL" id="NIBQ01000002">
    <property type="protein sequence ID" value="OUZ32917.1"/>
    <property type="molecule type" value="Genomic_DNA"/>
</dbReference>
<accession>A0A200J8G5</accession>
<proteinExistence type="predicted"/>
<dbReference type="OrthoDB" id="9805856at2"/>
<dbReference type="EMBL" id="CP147246">
    <property type="protein sequence ID" value="WYJ93950.1"/>
    <property type="molecule type" value="Genomic_DNA"/>
</dbReference>
<organism evidence="3">
    <name type="scientific">Candidatus Enterococcus dunnyi</name>
    <dbReference type="NCBI Taxonomy" id="1834192"/>
    <lineage>
        <taxon>Bacteria</taxon>
        <taxon>Bacillati</taxon>
        <taxon>Bacillota</taxon>
        <taxon>Bacilli</taxon>
        <taxon>Lactobacillales</taxon>
        <taxon>Enterococcaceae</taxon>
        <taxon>Enterococcus</taxon>
    </lineage>
</organism>
<dbReference type="Pfam" id="PF01381">
    <property type="entry name" value="HTH_3"/>
    <property type="match status" value="1"/>
</dbReference>
<dbReference type="Gene3D" id="1.10.260.40">
    <property type="entry name" value="lambda repressor-like DNA-binding domains"/>
    <property type="match status" value="1"/>
</dbReference>
<dbReference type="SMART" id="SM00530">
    <property type="entry name" value="HTH_XRE"/>
    <property type="match status" value="1"/>
</dbReference>
<evidence type="ECO:0000313" key="4">
    <source>
        <dbReference type="EMBL" id="WYJ93950.1"/>
    </source>
</evidence>
<dbReference type="SUPFAM" id="SSF47413">
    <property type="entry name" value="lambda repressor-like DNA-binding domains"/>
    <property type="match status" value="1"/>
</dbReference>
<gene>
    <name evidence="4" type="ORF">A5889_001452</name>
    <name evidence="3" type="ORF">A5889_001626</name>
</gene>
<dbReference type="GO" id="GO:0003677">
    <property type="term" value="F:DNA binding"/>
    <property type="evidence" value="ECO:0007669"/>
    <property type="project" value="UniProtKB-KW"/>
</dbReference>
<keyword evidence="5" id="KW-1185">Reference proteome</keyword>
<feature type="domain" description="HTH cro/C1-type" evidence="2">
    <location>
        <begin position="9"/>
        <end position="63"/>
    </location>
</feature>
<dbReference type="PANTHER" id="PTHR46558:SF11">
    <property type="entry name" value="HTH-TYPE TRANSCRIPTIONAL REGULATOR XRE"/>
    <property type="match status" value="1"/>
</dbReference>
<dbReference type="RefSeq" id="WP_087640750.1">
    <property type="nucleotide sequence ID" value="NZ_CP147246.1"/>
</dbReference>
<sequence>MSLAVGKQIKKFRQERHLSQQDLADHLMISRQTISKWELGKSLPDLENVIRLAEYFDVSVDVLIGYKKSGFLTSLFQGRKGKELTKMAKDIEQNKTAFYSAYAKEIDSLFTEGKRVNTFLKLDEAMYPEVTFSRWAGNANCLCSVSKGEVTIDQIGRFIGLVNLPIEKRIAEFPITDIKEITIHFAKYYRHLGGDFMTLIDLVTEENVYFFWVNSLKAAHAIYHYPPFSSTKIQVMEDFEAALALADEQAAFEALREQEALIPLFYGQQQ</sequence>
<reference evidence="3" key="1">
    <citation type="submission" date="2017-05" db="EMBL/GenBank/DDBJ databases">
        <title>The Genome Sequence of Enterococcus sp. 9D6_DIV0238.</title>
        <authorList>
            <consortium name="The Broad Institute Genomics Platform"/>
            <consortium name="The Broad Institute Genomic Center for Infectious Diseases"/>
            <person name="Earl A."/>
            <person name="Manson A."/>
            <person name="Schwartman J."/>
            <person name="Gilmore M."/>
            <person name="Abouelleil A."/>
            <person name="Cao P."/>
            <person name="Chapman S."/>
            <person name="Cusick C."/>
            <person name="Shea T."/>
            <person name="Young S."/>
            <person name="Neafsey D."/>
            <person name="Nusbaum C."/>
            <person name="Birren B."/>
        </authorList>
    </citation>
    <scope>NUCLEOTIDE SEQUENCE [LARGE SCALE GENOMIC DNA]</scope>
    <source>
        <strain evidence="3">9D6_DIV0238</strain>
    </source>
</reference>
<evidence type="ECO:0000259" key="2">
    <source>
        <dbReference type="PROSITE" id="PS50943"/>
    </source>
</evidence>
<reference evidence="4" key="2">
    <citation type="submission" date="2017-05" db="EMBL/GenBank/DDBJ databases">
        <authorList>
            <consortium name="The Broad Institute Genomics Platform"/>
            <consortium name="The Broad Institute Genomic Center for Infectious Diseases"/>
            <person name="Earl A."/>
            <person name="Manson A."/>
            <person name="Schwartman J."/>
            <person name="Gilmore M."/>
            <person name="Abouelleil A."/>
            <person name="Cao P."/>
            <person name="Chapman S."/>
            <person name="Cusick C."/>
            <person name="Shea T."/>
            <person name="Young S."/>
            <person name="Neafsey D."/>
            <person name="Nusbaum C."/>
            <person name="Birren B."/>
        </authorList>
    </citation>
    <scope>NUCLEOTIDE SEQUENCE</scope>
    <source>
        <strain evidence="4">9D6_DIV0238</strain>
    </source>
</reference>
<dbReference type="CDD" id="cd00093">
    <property type="entry name" value="HTH_XRE"/>
    <property type="match status" value="1"/>
</dbReference>
<name>A0A200J8G5_9ENTE</name>
<evidence type="ECO:0000256" key="1">
    <source>
        <dbReference type="ARBA" id="ARBA00023125"/>
    </source>
</evidence>
<evidence type="ECO:0000313" key="5">
    <source>
        <dbReference type="Proteomes" id="UP000196151"/>
    </source>
</evidence>
<dbReference type="PANTHER" id="PTHR46558">
    <property type="entry name" value="TRACRIPTIONAL REGULATORY PROTEIN-RELATED-RELATED"/>
    <property type="match status" value="1"/>
</dbReference>
<dbReference type="Proteomes" id="UP000196151">
    <property type="component" value="Chromosome"/>
</dbReference>
<evidence type="ECO:0000313" key="3">
    <source>
        <dbReference type="EMBL" id="OUZ32917.1"/>
    </source>
</evidence>
<dbReference type="InterPro" id="IPR001387">
    <property type="entry name" value="Cro/C1-type_HTH"/>
</dbReference>
<dbReference type="InterPro" id="IPR010982">
    <property type="entry name" value="Lambda_DNA-bd_dom_sf"/>
</dbReference>
<dbReference type="AlphaFoldDB" id="A0A200J8G5"/>
<dbReference type="PROSITE" id="PS50943">
    <property type="entry name" value="HTH_CROC1"/>
    <property type="match status" value="1"/>
</dbReference>